<dbReference type="InterPro" id="IPR050858">
    <property type="entry name" value="Mal-CoA-ACP_Trans/PKS_FabD"/>
</dbReference>
<dbReference type="PANTHER" id="PTHR42681">
    <property type="entry name" value="MALONYL-COA-ACYL CARRIER PROTEIN TRANSACYLASE, MITOCHONDRIAL"/>
    <property type="match status" value="1"/>
</dbReference>
<comment type="similarity">
    <text evidence="1">Belongs to the FabD family.</text>
</comment>
<dbReference type="Gene3D" id="3.40.366.10">
    <property type="entry name" value="Malonyl-Coenzyme A Acyl Carrier Protein, domain 2"/>
    <property type="match status" value="2"/>
</dbReference>
<dbReference type="InterPro" id="IPR014043">
    <property type="entry name" value="Acyl_transferase_dom"/>
</dbReference>
<dbReference type="GO" id="GO:0004314">
    <property type="term" value="F:[acyl-carrier-protein] S-malonyltransferase activity"/>
    <property type="evidence" value="ECO:0007669"/>
    <property type="project" value="UniProtKB-EC"/>
</dbReference>
<dbReference type="InterPro" id="IPR001227">
    <property type="entry name" value="Ac_transferase_dom_sf"/>
</dbReference>
<evidence type="ECO:0000259" key="7">
    <source>
        <dbReference type="SMART" id="SM00827"/>
    </source>
</evidence>
<accession>A0A4V1J590</accession>
<feature type="region of interest" description="Disordered" evidence="6">
    <location>
        <begin position="215"/>
        <end position="238"/>
    </location>
</feature>
<evidence type="ECO:0000313" key="8">
    <source>
        <dbReference type="EMBL" id="RKP38229.1"/>
    </source>
</evidence>
<sequence length="339" mass="36362">MGKDLHATFPVARSVFEEVDDTLQFKLSTLMFEGNQDELTLTQNAQPAILATSIALLRVLQTECGFNIGQNGAYALGHSLGEYTALVATGALSLSDAVSLVRLRGSAMQDIVNKRDQRTAMTALVLHGTSIASLKKHLDSIQPQLPPHEVAELANINSSRQVVLSGTRHGVGLAVQELQARRLAARAIDLPVSAPFHCSLMQPAATVMAQAFGLAPKPSPSPPSSTSPSSTSSSAPSPLPVLPVPPLFHTPIIPVISNVTARPVVDPQQFPQLLVDQVTRSVQWAPSVEYCQTSGILDFIAFGPGKVLANLLKREHPEDKIKNVTNVTDIRDFRNDINP</sequence>
<dbReference type="GO" id="GO:0016787">
    <property type="term" value="F:hydrolase activity"/>
    <property type="evidence" value="ECO:0007669"/>
    <property type="project" value="UniProtKB-KW"/>
</dbReference>
<dbReference type="PANTHER" id="PTHR42681:SF1">
    <property type="entry name" value="MALONYL-COA-ACYL CARRIER PROTEIN TRANSACYLASE, MITOCHONDRIAL"/>
    <property type="match status" value="1"/>
</dbReference>
<evidence type="ECO:0000256" key="3">
    <source>
        <dbReference type="ARBA" id="ARBA00022679"/>
    </source>
</evidence>
<dbReference type="GO" id="GO:0005739">
    <property type="term" value="C:mitochondrion"/>
    <property type="evidence" value="ECO:0007669"/>
    <property type="project" value="TreeGrafter"/>
</dbReference>
<evidence type="ECO:0000256" key="2">
    <source>
        <dbReference type="ARBA" id="ARBA00013258"/>
    </source>
</evidence>
<dbReference type="SUPFAM" id="SSF55048">
    <property type="entry name" value="Probable ACP-binding domain of malonyl-CoA ACP transacylase"/>
    <property type="match status" value="1"/>
</dbReference>
<keyword evidence="4" id="KW-0012">Acyltransferase</keyword>
<dbReference type="GO" id="GO:0006633">
    <property type="term" value="P:fatty acid biosynthetic process"/>
    <property type="evidence" value="ECO:0007669"/>
    <property type="project" value="TreeGrafter"/>
</dbReference>
<keyword evidence="8" id="KW-0378">Hydrolase</keyword>
<dbReference type="Proteomes" id="UP000268162">
    <property type="component" value="Unassembled WGS sequence"/>
</dbReference>
<dbReference type="AlphaFoldDB" id="A0A4V1J590"/>
<protein>
    <recommendedName>
        <fullName evidence="2">[acyl-carrier-protein] S-malonyltransferase</fullName>
        <ecNumber evidence="2">2.3.1.39</ecNumber>
    </recommendedName>
</protein>
<dbReference type="InterPro" id="IPR016036">
    <property type="entry name" value="Malonyl_transacylase_ACP-bd"/>
</dbReference>
<feature type="compositionally biased region" description="Low complexity" evidence="6">
    <location>
        <begin position="226"/>
        <end position="236"/>
    </location>
</feature>
<feature type="domain" description="Malonyl-CoA:ACP transacylase (MAT)" evidence="7">
    <location>
        <begin position="1"/>
        <end position="333"/>
    </location>
</feature>
<dbReference type="SMART" id="SM00827">
    <property type="entry name" value="PKS_AT"/>
    <property type="match status" value="1"/>
</dbReference>
<dbReference type="EMBL" id="ML002390">
    <property type="protein sequence ID" value="RKP38229.1"/>
    <property type="molecule type" value="Genomic_DNA"/>
</dbReference>
<gene>
    <name evidence="8" type="ORF">BJ085DRAFT_42202</name>
</gene>
<evidence type="ECO:0000256" key="5">
    <source>
        <dbReference type="ARBA" id="ARBA00048462"/>
    </source>
</evidence>
<evidence type="ECO:0000256" key="1">
    <source>
        <dbReference type="ARBA" id="ARBA00008217"/>
    </source>
</evidence>
<dbReference type="PIRSF" id="PIRSF000446">
    <property type="entry name" value="Mct"/>
    <property type="match status" value="1"/>
</dbReference>
<dbReference type="InterPro" id="IPR024925">
    <property type="entry name" value="Malonyl_CoA-ACP_transAc"/>
</dbReference>
<reference evidence="9" key="1">
    <citation type="journal article" date="2018" name="Nat. Microbiol.">
        <title>Leveraging single-cell genomics to expand the fungal tree of life.</title>
        <authorList>
            <person name="Ahrendt S.R."/>
            <person name="Quandt C.A."/>
            <person name="Ciobanu D."/>
            <person name="Clum A."/>
            <person name="Salamov A."/>
            <person name="Andreopoulos B."/>
            <person name="Cheng J.F."/>
            <person name="Woyke T."/>
            <person name="Pelin A."/>
            <person name="Henrissat B."/>
            <person name="Reynolds N.K."/>
            <person name="Benny G.L."/>
            <person name="Smith M.E."/>
            <person name="James T.Y."/>
            <person name="Grigoriev I.V."/>
        </authorList>
    </citation>
    <scope>NUCLEOTIDE SEQUENCE [LARGE SCALE GENOMIC DNA]</scope>
    <source>
        <strain evidence="9">RSA 468</strain>
    </source>
</reference>
<evidence type="ECO:0000256" key="4">
    <source>
        <dbReference type="ARBA" id="ARBA00023315"/>
    </source>
</evidence>
<keyword evidence="3 8" id="KW-0808">Transferase</keyword>
<dbReference type="Gene3D" id="3.30.70.250">
    <property type="entry name" value="Malonyl-CoA ACP transacylase, ACP-binding"/>
    <property type="match status" value="1"/>
</dbReference>
<keyword evidence="9" id="KW-1185">Reference proteome</keyword>
<dbReference type="STRING" id="215637.A0A4V1J590"/>
<dbReference type="SUPFAM" id="SSF52151">
    <property type="entry name" value="FabD/lysophospholipase-like"/>
    <property type="match status" value="1"/>
</dbReference>
<evidence type="ECO:0000313" key="9">
    <source>
        <dbReference type="Proteomes" id="UP000268162"/>
    </source>
</evidence>
<comment type="catalytic activity">
    <reaction evidence="5">
        <text>holo-[ACP] + malonyl-CoA = malonyl-[ACP] + CoA</text>
        <dbReference type="Rhea" id="RHEA:41792"/>
        <dbReference type="Rhea" id="RHEA-COMP:9623"/>
        <dbReference type="Rhea" id="RHEA-COMP:9685"/>
        <dbReference type="ChEBI" id="CHEBI:57287"/>
        <dbReference type="ChEBI" id="CHEBI:57384"/>
        <dbReference type="ChEBI" id="CHEBI:64479"/>
        <dbReference type="ChEBI" id="CHEBI:78449"/>
        <dbReference type="EC" id="2.3.1.39"/>
    </reaction>
</comment>
<organism evidence="8 9">
    <name type="scientific">Dimargaris cristalligena</name>
    <dbReference type="NCBI Taxonomy" id="215637"/>
    <lineage>
        <taxon>Eukaryota</taxon>
        <taxon>Fungi</taxon>
        <taxon>Fungi incertae sedis</taxon>
        <taxon>Zoopagomycota</taxon>
        <taxon>Kickxellomycotina</taxon>
        <taxon>Dimargaritomycetes</taxon>
        <taxon>Dimargaritales</taxon>
        <taxon>Dimargaritaceae</taxon>
        <taxon>Dimargaris</taxon>
    </lineage>
</organism>
<name>A0A4V1J590_9FUNG</name>
<dbReference type="InterPro" id="IPR016035">
    <property type="entry name" value="Acyl_Trfase/lysoPLipase"/>
</dbReference>
<dbReference type="EC" id="2.3.1.39" evidence="2"/>
<dbReference type="Pfam" id="PF00698">
    <property type="entry name" value="Acyl_transf_1"/>
    <property type="match status" value="1"/>
</dbReference>
<proteinExistence type="inferred from homology"/>
<evidence type="ECO:0000256" key="6">
    <source>
        <dbReference type="SAM" id="MobiDB-lite"/>
    </source>
</evidence>